<dbReference type="SUPFAM" id="SSF53335">
    <property type="entry name" value="S-adenosyl-L-methionine-dependent methyltransferases"/>
    <property type="match status" value="1"/>
</dbReference>
<dbReference type="KEGG" id="bbe:BBR47_57830"/>
<evidence type="ECO:0000313" key="2">
    <source>
        <dbReference type="Proteomes" id="UP000001877"/>
    </source>
</evidence>
<keyword evidence="2" id="KW-1185">Reference proteome</keyword>
<evidence type="ECO:0008006" key="3">
    <source>
        <dbReference type="Google" id="ProtNLM"/>
    </source>
</evidence>
<gene>
    <name evidence="1" type="ordered locus">BBR47_57830</name>
</gene>
<dbReference type="EMBL" id="AP008955">
    <property type="protein sequence ID" value="BAH46760.1"/>
    <property type="molecule type" value="Genomic_DNA"/>
</dbReference>
<dbReference type="HOGENOM" id="CLU_1168908_0_0_9"/>
<dbReference type="RefSeq" id="WP_015893945.1">
    <property type="nucleotide sequence ID" value="NC_012491.1"/>
</dbReference>
<dbReference type="Gene3D" id="3.40.50.150">
    <property type="entry name" value="Vaccinia Virus protein VP39"/>
    <property type="match status" value="1"/>
</dbReference>
<dbReference type="Proteomes" id="UP000001877">
    <property type="component" value="Chromosome"/>
</dbReference>
<name>C0Z9Q6_BREBN</name>
<dbReference type="eggNOG" id="ENOG5033V8I">
    <property type="taxonomic scope" value="Bacteria"/>
</dbReference>
<reference evidence="1 2" key="1">
    <citation type="submission" date="2005-03" db="EMBL/GenBank/DDBJ databases">
        <title>Brevibacillus brevis strain 47, complete genome.</title>
        <authorList>
            <person name="Hosoyama A."/>
            <person name="Yamada R."/>
            <person name="Hongo Y."/>
            <person name="Terui Y."/>
            <person name="Ankai A."/>
            <person name="Masuyama W."/>
            <person name="Sekiguchi M."/>
            <person name="Takeda T."/>
            <person name="Asano K."/>
            <person name="Ohji S."/>
            <person name="Ichikawa N."/>
            <person name="Narita S."/>
            <person name="Aoki N."/>
            <person name="Miura H."/>
            <person name="Matsushita S."/>
            <person name="Sekigawa T."/>
            <person name="Yamagata H."/>
            <person name="Yoshikawa H."/>
            <person name="Udaka S."/>
            <person name="Tanikawa S."/>
            <person name="Fujita N."/>
        </authorList>
    </citation>
    <scope>NUCLEOTIDE SEQUENCE [LARGE SCALE GENOMIC DNA]</scope>
    <source>
        <strain evidence="2">47 / JCM 6285 / NBRC 100599</strain>
    </source>
</reference>
<dbReference type="InterPro" id="IPR029063">
    <property type="entry name" value="SAM-dependent_MTases_sf"/>
</dbReference>
<protein>
    <recommendedName>
        <fullName evidence="3">Class I SAM-dependent methyltransferase</fullName>
    </recommendedName>
</protein>
<dbReference type="STRING" id="358681.BBR47_57830"/>
<organism evidence="1 2">
    <name type="scientific">Brevibacillus brevis (strain 47 / JCM 6285 / NBRC 100599)</name>
    <dbReference type="NCBI Taxonomy" id="358681"/>
    <lineage>
        <taxon>Bacteria</taxon>
        <taxon>Bacillati</taxon>
        <taxon>Bacillota</taxon>
        <taxon>Bacilli</taxon>
        <taxon>Bacillales</taxon>
        <taxon>Paenibacillaceae</taxon>
        <taxon>Brevibacillus</taxon>
    </lineage>
</organism>
<dbReference type="AlphaFoldDB" id="C0Z9Q6"/>
<sequence length="237" mass="27130">MIIRDIEKALQQSNCNHWRYNSLTLSKQALVHTCRHINQENEECQVLQLGGGDSALFWKSLGELELLRVKTIIVEHHPIRAKEIKESLGDVPHVTLVTSSLKQLSEEEWNKVFDNPAGSKSLWPTIGQCVLENQFDHFSIQNAFYADLDQLPLSSQSIDVMVVDGPHGNGRSLAYPLFVDTLKPDALILVDDFDHYPFLAHLGKIYHYEELFREIAGNRRWVLVRLQGTKNITKSMR</sequence>
<proteinExistence type="predicted"/>
<accession>C0Z9Q6</accession>
<evidence type="ECO:0000313" key="1">
    <source>
        <dbReference type="EMBL" id="BAH46760.1"/>
    </source>
</evidence>